<comment type="caution">
    <text evidence="2">The sequence shown here is derived from an EMBL/GenBank/DDBJ whole genome shotgun (WGS) entry which is preliminary data.</text>
</comment>
<dbReference type="EMBL" id="MHCP01000030">
    <property type="protein sequence ID" value="OGY22964.1"/>
    <property type="molecule type" value="Genomic_DNA"/>
</dbReference>
<accession>A0A1G1W5S3</accession>
<evidence type="ECO:0000256" key="1">
    <source>
        <dbReference type="SAM" id="Phobius"/>
    </source>
</evidence>
<name>A0A1G1W5S3_9BACT</name>
<proteinExistence type="predicted"/>
<dbReference type="Proteomes" id="UP000176631">
    <property type="component" value="Unassembled WGS sequence"/>
</dbReference>
<organism evidence="2 3">
    <name type="scientific">Candidatus Woykebacteria bacterium RBG_13_40_15</name>
    <dbReference type="NCBI Taxonomy" id="1802593"/>
    <lineage>
        <taxon>Bacteria</taxon>
        <taxon>Candidatus Woykeibacteriota</taxon>
    </lineage>
</organism>
<keyword evidence="1" id="KW-0812">Transmembrane</keyword>
<keyword evidence="1" id="KW-0472">Membrane</keyword>
<reference evidence="2 3" key="1">
    <citation type="journal article" date="2016" name="Nat. Commun.">
        <title>Thousands of microbial genomes shed light on interconnected biogeochemical processes in an aquifer system.</title>
        <authorList>
            <person name="Anantharaman K."/>
            <person name="Brown C.T."/>
            <person name="Hug L.A."/>
            <person name="Sharon I."/>
            <person name="Castelle C.J."/>
            <person name="Probst A.J."/>
            <person name="Thomas B.C."/>
            <person name="Singh A."/>
            <person name="Wilkins M.J."/>
            <person name="Karaoz U."/>
            <person name="Brodie E.L."/>
            <person name="Williams K.H."/>
            <person name="Hubbard S.S."/>
            <person name="Banfield J.F."/>
        </authorList>
    </citation>
    <scope>NUCLEOTIDE SEQUENCE [LARGE SCALE GENOMIC DNA]</scope>
</reference>
<evidence type="ECO:0000313" key="3">
    <source>
        <dbReference type="Proteomes" id="UP000176631"/>
    </source>
</evidence>
<sequence length="85" mass="9780">MVKFYRFMNQASIKSELRIGVFEGGRIYFFFPFIFVSIHFRRGMASLSGRSANFFLVRASESSIASFAQEEKLCPASKRLALNLR</sequence>
<dbReference type="AlphaFoldDB" id="A0A1G1W5S3"/>
<protein>
    <submittedName>
        <fullName evidence="2">Uncharacterized protein</fullName>
    </submittedName>
</protein>
<gene>
    <name evidence="2" type="ORF">A2172_03465</name>
</gene>
<evidence type="ECO:0000313" key="2">
    <source>
        <dbReference type="EMBL" id="OGY22964.1"/>
    </source>
</evidence>
<feature type="transmembrane region" description="Helical" evidence="1">
    <location>
        <begin position="20"/>
        <end position="40"/>
    </location>
</feature>
<keyword evidence="1" id="KW-1133">Transmembrane helix</keyword>